<keyword evidence="3" id="KW-1185">Reference proteome</keyword>
<dbReference type="InterPro" id="IPR016602">
    <property type="entry name" value="UCP012666"/>
</dbReference>
<dbReference type="RefSeq" id="WP_173037108.1">
    <property type="nucleotide sequence ID" value="NZ_AP022870.1"/>
</dbReference>
<protein>
    <submittedName>
        <fullName evidence="2">Glutamate--cysteine ligase</fullName>
    </submittedName>
</protein>
<organism evidence="2 3">
    <name type="scientific">Phytohabitans flavus</name>
    <dbReference type="NCBI Taxonomy" id="1076124"/>
    <lineage>
        <taxon>Bacteria</taxon>
        <taxon>Bacillati</taxon>
        <taxon>Actinomycetota</taxon>
        <taxon>Actinomycetes</taxon>
        <taxon>Micromonosporales</taxon>
        <taxon>Micromonosporaceae</taxon>
    </lineage>
</organism>
<dbReference type="SUPFAM" id="SSF55931">
    <property type="entry name" value="Glutamine synthetase/guanido kinase"/>
    <property type="match status" value="1"/>
</dbReference>
<evidence type="ECO:0000256" key="1">
    <source>
        <dbReference type="ARBA" id="ARBA00048819"/>
    </source>
</evidence>
<dbReference type="GO" id="GO:0016879">
    <property type="term" value="F:ligase activity, forming carbon-nitrogen bonds"/>
    <property type="evidence" value="ECO:0007669"/>
    <property type="project" value="TreeGrafter"/>
</dbReference>
<dbReference type="PANTHER" id="PTHR36510">
    <property type="entry name" value="GLUTAMATE--CYSTEINE LIGASE 2-RELATED"/>
    <property type="match status" value="1"/>
</dbReference>
<dbReference type="KEGG" id="pfla:Pflav_036830"/>
<dbReference type="PANTHER" id="PTHR36510:SF3">
    <property type="entry name" value="CONSERVED PROTEIN"/>
    <property type="match status" value="1"/>
</dbReference>
<keyword evidence="2" id="KW-0436">Ligase</keyword>
<name>A0A6F8XTW5_9ACTN</name>
<dbReference type="EMBL" id="AP022870">
    <property type="protein sequence ID" value="BCB77273.1"/>
    <property type="molecule type" value="Genomic_DNA"/>
</dbReference>
<evidence type="ECO:0000313" key="3">
    <source>
        <dbReference type="Proteomes" id="UP000502508"/>
    </source>
</evidence>
<dbReference type="Pfam" id="PF04107">
    <property type="entry name" value="GCS2"/>
    <property type="match status" value="1"/>
</dbReference>
<accession>A0A6F8XTW5</accession>
<dbReference type="InterPro" id="IPR014746">
    <property type="entry name" value="Gln_synth/guanido_kin_cat_dom"/>
</dbReference>
<sequence>MGTEVERREFSREDRARHRRKVRQCLDVFAEMLRESRFEFERPMTGLEIELNLVDESADPAMRNAEALAAIADPDFQTELGQFNIEINVAPRRLAGDGTADFERHVRASLNAAEQKARTVGAHMVMIGILPTLTREHLTIETLSSNPRYALLNEQIFAARGEDLDIRIDGVDRLAATADTVAPEAACTSTQFHLQVSPGQFAAYWNAAQCVAGIQVALGANAPFLLGKELWRETRIPLFEQATDTRSEEIKAQGVRPRVWFGERWVTSVFDLFEENVRYFPALLPVCDDDDPAQTLARGDIPQLTELRLHNGTVYRWNRPVYDVVRGRPHLRVENRVLPAGPTVVDTVANGAFYFGLVRALAESDRPLWSQMSFSAAEENFHACARHGITATVFWPGLGYLPVTELVLRRLLPLAREGLDAWEVDPAERDRLLSIIEQRCLTGRNGATWQAETLHTLEDQHHLARPDALRAVLQRYMPLMHENIPVHEWPVD</sequence>
<dbReference type="AlphaFoldDB" id="A0A6F8XTW5"/>
<evidence type="ECO:0000313" key="2">
    <source>
        <dbReference type="EMBL" id="BCB77273.1"/>
    </source>
</evidence>
<reference evidence="2 3" key="2">
    <citation type="submission" date="2020-03" db="EMBL/GenBank/DDBJ databases">
        <authorList>
            <person name="Ichikawa N."/>
            <person name="Kimura A."/>
            <person name="Kitahashi Y."/>
            <person name="Uohara A."/>
        </authorList>
    </citation>
    <scope>NUCLEOTIDE SEQUENCE [LARGE SCALE GENOMIC DNA]</scope>
    <source>
        <strain evidence="2 3">NBRC 107702</strain>
    </source>
</reference>
<gene>
    <name evidence="2" type="ORF">Pflav_036830</name>
</gene>
<reference evidence="2 3" key="1">
    <citation type="submission" date="2020-03" db="EMBL/GenBank/DDBJ databases">
        <title>Whole genome shotgun sequence of Phytohabitans flavus NBRC 107702.</title>
        <authorList>
            <person name="Komaki H."/>
            <person name="Tamura T."/>
        </authorList>
    </citation>
    <scope>NUCLEOTIDE SEQUENCE [LARGE SCALE GENOMIC DNA]</scope>
    <source>
        <strain evidence="2 3">NBRC 107702</strain>
    </source>
</reference>
<dbReference type="PIRSF" id="PIRSF012666">
    <property type="entry name" value="UCP012666"/>
    <property type="match status" value="1"/>
</dbReference>
<proteinExistence type="predicted"/>
<dbReference type="InterPro" id="IPR006336">
    <property type="entry name" value="GCS2"/>
</dbReference>
<dbReference type="Gene3D" id="3.30.590.20">
    <property type="match status" value="1"/>
</dbReference>
<dbReference type="Proteomes" id="UP000502508">
    <property type="component" value="Chromosome"/>
</dbReference>
<dbReference type="InterPro" id="IPR050141">
    <property type="entry name" value="GCL_type2/YbdK_subfam"/>
</dbReference>
<comment type="catalytic activity">
    <reaction evidence="1">
        <text>L-cysteine + L-glutamate + ATP = gamma-L-glutamyl-L-cysteine + ADP + phosphate + H(+)</text>
        <dbReference type="Rhea" id="RHEA:13285"/>
        <dbReference type="ChEBI" id="CHEBI:15378"/>
        <dbReference type="ChEBI" id="CHEBI:29985"/>
        <dbReference type="ChEBI" id="CHEBI:30616"/>
        <dbReference type="ChEBI" id="CHEBI:35235"/>
        <dbReference type="ChEBI" id="CHEBI:43474"/>
        <dbReference type="ChEBI" id="CHEBI:58173"/>
        <dbReference type="ChEBI" id="CHEBI:456216"/>
        <dbReference type="EC" id="6.3.2.2"/>
    </reaction>
</comment>